<protein>
    <submittedName>
        <fullName evidence="1">Uncharacterized protein</fullName>
    </submittedName>
</protein>
<proteinExistence type="predicted"/>
<dbReference type="AlphaFoldDB" id="A0ABC9C5D4"/>
<accession>A0ABC9C5D4</accession>
<dbReference type="PANTHER" id="PTHR33450">
    <property type="entry name" value="EMB|CAB67623.1-RELATED"/>
    <property type="match status" value="1"/>
</dbReference>
<name>A0ABC9C5D4_9POAL</name>
<evidence type="ECO:0000313" key="2">
    <source>
        <dbReference type="Proteomes" id="UP001497457"/>
    </source>
</evidence>
<evidence type="ECO:0000313" key="1">
    <source>
        <dbReference type="EMBL" id="CAL5013810.1"/>
    </source>
</evidence>
<sequence length="205" mass="22412">MKSIGKQAAEFLRKAASALRRKAAVLRARLLFLASPRRRMALVAGISRQIRALTPRQEKTAAAQCRGTAVAPPADEDRAAVSLPELARLFEQVAADEGGGYPDDWALTLRSLFDDEGNGGGFAVVDGLDADDEDGDDEPSVMDVIRSRRERDGSGEFRMEDAIDEAADMYIARVRRRIINCAQTELKLSTLISNSQSHSSRHAEI</sequence>
<reference evidence="1 2" key="2">
    <citation type="submission" date="2024-10" db="EMBL/GenBank/DDBJ databases">
        <authorList>
            <person name="Ryan C."/>
        </authorList>
    </citation>
    <scope>NUCLEOTIDE SEQUENCE [LARGE SCALE GENOMIC DNA]</scope>
</reference>
<dbReference type="Proteomes" id="UP001497457">
    <property type="component" value="Chromosome 28b"/>
</dbReference>
<gene>
    <name evidence="1" type="ORF">URODEC1_LOCUS71598</name>
</gene>
<reference evidence="2" key="1">
    <citation type="submission" date="2024-06" db="EMBL/GenBank/DDBJ databases">
        <authorList>
            <person name="Ryan C."/>
        </authorList>
    </citation>
    <scope>NUCLEOTIDE SEQUENCE [LARGE SCALE GENOMIC DNA]</scope>
</reference>
<dbReference type="EMBL" id="OZ075138">
    <property type="protein sequence ID" value="CAL5013810.1"/>
    <property type="molecule type" value="Genomic_DNA"/>
</dbReference>
<keyword evidence="2" id="KW-1185">Reference proteome</keyword>
<organism evidence="1 2">
    <name type="scientific">Urochloa decumbens</name>
    <dbReference type="NCBI Taxonomy" id="240449"/>
    <lineage>
        <taxon>Eukaryota</taxon>
        <taxon>Viridiplantae</taxon>
        <taxon>Streptophyta</taxon>
        <taxon>Embryophyta</taxon>
        <taxon>Tracheophyta</taxon>
        <taxon>Spermatophyta</taxon>
        <taxon>Magnoliopsida</taxon>
        <taxon>Liliopsida</taxon>
        <taxon>Poales</taxon>
        <taxon>Poaceae</taxon>
        <taxon>PACMAD clade</taxon>
        <taxon>Panicoideae</taxon>
        <taxon>Panicodae</taxon>
        <taxon>Paniceae</taxon>
        <taxon>Melinidinae</taxon>
        <taxon>Urochloa</taxon>
    </lineage>
</organism>
<dbReference type="PANTHER" id="PTHR33450:SF1">
    <property type="entry name" value="OS08G0539200 PROTEIN"/>
    <property type="match status" value="1"/>
</dbReference>